<reference evidence="1 2" key="1">
    <citation type="submission" date="2019-08" db="EMBL/GenBank/DDBJ databases">
        <title>Bradyrhizobium hipponensis sp. nov., a rhizobium isolated from a Lupinus angustifolius root nodule in Tunisia.</title>
        <authorList>
            <person name="Off K."/>
            <person name="Rejili M."/>
            <person name="Mars M."/>
            <person name="Brachmann A."/>
            <person name="Marin M."/>
        </authorList>
    </citation>
    <scope>NUCLEOTIDE SEQUENCE [LARGE SCALE GENOMIC DNA]</scope>
    <source>
        <strain evidence="2">aSej3</strain>
    </source>
</reference>
<name>A0A5S4YG04_9BRAD</name>
<dbReference type="EMBL" id="VSTH01000101">
    <property type="protein sequence ID" value="TYO63351.1"/>
    <property type="molecule type" value="Genomic_DNA"/>
</dbReference>
<dbReference type="Proteomes" id="UP000324797">
    <property type="component" value="Unassembled WGS sequence"/>
</dbReference>
<comment type="caution">
    <text evidence="1">The sequence shown here is derived from an EMBL/GenBank/DDBJ whole genome shotgun (WGS) entry which is preliminary data.</text>
</comment>
<proteinExistence type="predicted"/>
<keyword evidence="2" id="KW-1185">Reference proteome</keyword>
<protein>
    <submittedName>
        <fullName evidence="1">Uncharacterized protein</fullName>
    </submittedName>
</protein>
<organism evidence="1 2">
    <name type="scientific">Bradyrhizobium hipponense</name>
    <dbReference type="NCBI Taxonomy" id="2605638"/>
    <lineage>
        <taxon>Bacteria</taxon>
        <taxon>Pseudomonadati</taxon>
        <taxon>Pseudomonadota</taxon>
        <taxon>Alphaproteobacteria</taxon>
        <taxon>Hyphomicrobiales</taxon>
        <taxon>Nitrobacteraceae</taxon>
        <taxon>Bradyrhizobium</taxon>
    </lineage>
</organism>
<accession>A0A5S4YG04</accession>
<dbReference type="AlphaFoldDB" id="A0A5S4YG04"/>
<evidence type="ECO:0000313" key="1">
    <source>
        <dbReference type="EMBL" id="TYO63351.1"/>
    </source>
</evidence>
<dbReference type="RefSeq" id="WP_148742765.1">
    <property type="nucleotide sequence ID" value="NZ_VSTH01000101.1"/>
</dbReference>
<gene>
    <name evidence="1" type="ORF">FXV83_27755</name>
</gene>
<sequence>MDVEFYRSFAQQARDLADKADPFTRKRLLVLAEKYDAKLGKPSPASRNLQRMLPLPRTVPAVSSISDAGEA</sequence>
<evidence type="ECO:0000313" key="2">
    <source>
        <dbReference type="Proteomes" id="UP000324797"/>
    </source>
</evidence>